<dbReference type="EMBL" id="MT142027">
    <property type="protein sequence ID" value="QJA73432.1"/>
    <property type="molecule type" value="Genomic_DNA"/>
</dbReference>
<dbReference type="EMBL" id="MT141401">
    <property type="protein sequence ID" value="QJA60242.1"/>
    <property type="molecule type" value="Genomic_DNA"/>
</dbReference>
<accession>A0A6M3JWR8</accession>
<evidence type="ECO:0000313" key="2">
    <source>
        <dbReference type="EMBL" id="QJA73432.1"/>
    </source>
</evidence>
<proteinExistence type="predicted"/>
<dbReference type="AlphaFoldDB" id="A0A6M3JWR8"/>
<evidence type="ECO:0008006" key="3">
    <source>
        <dbReference type="Google" id="ProtNLM"/>
    </source>
</evidence>
<sequence>MSHWDLDRPQGTTVTTPAGTCAIEPGSDFVSIVKSAARNAGLGKISVYLNGDLVAEEDAPDTIEQGDKIEIKPYDKAGS</sequence>
<gene>
    <name evidence="2" type="ORF">MM415A02365_0003</name>
    <name evidence="1" type="ORF">MM415B01152_0022</name>
</gene>
<organism evidence="2">
    <name type="scientific">viral metagenome</name>
    <dbReference type="NCBI Taxonomy" id="1070528"/>
    <lineage>
        <taxon>unclassified sequences</taxon>
        <taxon>metagenomes</taxon>
        <taxon>organismal metagenomes</taxon>
    </lineage>
</organism>
<evidence type="ECO:0000313" key="1">
    <source>
        <dbReference type="EMBL" id="QJA60242.1"/>
    </source>
</evidence>
<reference evidence="2" key="1">
    <citation type="submission" date="2020-03" db="EMBL/GenBank/DDBJ databases">
        <title>The deep terrestrial virosphere.</title>
        <authorList>
            <person name="Holmfeldt K."/>
            <person name="Nilsson E."/>
            <person name="Simone D."/>
            <person name="Lopez-Fernandez M."/>
            <person name="Wu X."/>
            <person name="de Brujin I."/>
            <person name="Lundin D."/>
            <person name="Andersson A."/>
            <person name="Bertilsson S."/>
            <person name="Dopson M."/>
        </authorList>
    </citation>
    <scope>NUCLEOTIDE SEQUENCE</scope>
    <source>
        <strain evidence="2">MM415A02365</strain>
        <strain evidence="1">MM415B01152</strain>
    </source>
</reference>
<protein>
    <recommendedName>
        <fullName evidence="3">Ubiquitin-like domain-containing protein</fullName>
    </recommendedName>
</protein>
<name>A0A6M3JWR8_9ZZZZ</name>